<dbReference type="AlphaFoldDB" id="A0A164P6U9"/>
<feature type="compositionally biased region" description="Low complexity" evidence="1">
    <location>
        <begin position="341"/>
        <end position="358"/>
    </location>
</feature>
<proteinExistence type="predicted"/>
<accession>A0A164P6U9</accession>
<reference evidence="2 3" key="1">
    <citation type="journal article" date="2016" name="Mol. Biol. Evol.">
        <title>Comparative Genomics of Early-Diverging Mushroom-Forming Fungi Provides Insights into the Origins of Lignocellulose Decay Capabilities.</title>
        <authorList>
            <person name="Nagy L.G."/>
            <person name="Riley R."/>
            <person name="Tritt A."/>
            <person name="Adam C."/>
            <person name="Daum C."/>
            <person name="Floudas D."/>
            <person name="Sun H."/>
            <person name="Yadav J.S."/>
            <person name="Pangilinan J."/>
            <person name="Larsson K.H."/>
            <person name="Matsuura K."/>
            <person name="Barry K."/>
            <person name="Labutti K."/>
            <person name="Kuo R."/>
            <person name="Ohm R.A."/>
            <person name="Bhattacharya S.S."/>
            <person name="Shirouzu T."/>
            <person name="Yoshinaga Y."/>
            <person name="Martin F.M."/>
            <person name="Grigoriev I.V."/>
            <person name="Hibbett D.S."/>
        </authorList>
    </citation>
    <scope>NUCLEOTIDE SEQUENCE [LARGE SCALE GENOMIC DNA]</scope>
    <source>
        <strain evidence="2 3">HHB9708</strain>
    </source>
</reference>
<feature type="region of interest" description="Disordered" evidence="1">
    <location>
        <begin position="248"/>
        <end position="358"/>
    </location>
</feature>
<dbReference type="Proteomes" id="UP000076722">
    <property type="component" value="Unassembled WGS sequence"/>
</dbReference>
<evidence type="ECO:0000256" key="1">
    <source>
        <dbReference type="SAM" id="MobiDB-lite"/>
    </source>
</evidence>
<keyword evidence="3" id="KW-1185">Reference proteome</keyword>
<organism evidence="2 3">
    <name type="scientific">Sistotremastrum niveocremeum HHB9708</name>
    <dbReference type="NCBI Taxonomy" id="1314777"/>
    <lineage>
        <taxon>Eukaryota</taxon>
        <taxon>Fungi</taxon>
        <taxon>Dikarya</taxon>
        <taxon>Basidiomycota</taxon>
        <taxon>Agaricomycotina</taxon>
        <taxon>Agaricomycetes</taxon>
        <taxon>Sistotremastrales</taxon>
        <taxon>Sistotremastraceae</taxon>
        <taxon>Sertulicium</taxon>
        <taxon>Sertulicium niveocremeum</taxon>
    </lineage>
</organism>
<feature type="compositionally biased region" description="Polar residues" evidence="1">
    <location>
        <begin position="287"/>
        <end position="299"/>
    </location>
</feature>
<evidence type="ECO:0000313" key="3">
    <source>
        <dbReference type="Proteomes" id="UP000076722"/>
    </source>
</evidence>
<name>A0A164P6U9_9AGAM</name>
<dbReference type="EMBL" id="KV419437">
    <property type="protein sequence ID" value="KZS88423.1"/>
    <property type="molecule type" value="Genomic_DNA"/>
</dbReference>
<gene>
    <name evidence="2" type="ORF">SISNIDRAFT_498014</name>
</gene>
<protein>
    <submittedName>
        <fullName evidence="2">Uncharacterized protein</fullName>
    </submittedName>
</protein>
<feature type="compositionally biased region" description="Low complexity" evidence="1">
    <location>
        <begin position="316"/>
        <end position="331"/>
    </location>
</feature>
<evidence type="ECO:0000313" key="2">
    <source>
        <dbReference type="EMBL" id="KZS88423.1"/>
    </source>
</evidence>
<sequence length="552" mass="61154">MSLKPTSLISIVNNEAPRAPKATLVSGSSLNSLTPENLPRIAKIEWPRSSAQLKRFRKMEFPLPSRVVCQVTCPGEGFVCDPACSSIVLPESSFDVREILRMVLSCILTETLSTRAMPHTTIEEVLHKKGVVLMNWPYGARGFFEKTPLTLSMHEQRTLLEACLHPNPASRIQIVSRHHFPSDAQPGYFSYVSSFHEDPRQRELVDEEHHKSFEIPPEPFIIHYQDDQCPCHLSTCRPIDFSAFVDTEADGPVGKDSGSDATKPTIKRARSNPGSLDQIRSVKQKTESSADISSSQPQTGRAGASAPHISPKVARSTASTSLTASHSSVSAPGNKSTAQNSSSTSQKAGSTSSLTSLSDSVLSGSTREITDVMQNLKVFSTLSFDANDKRELIHKTLNKLTCIPSTPLFPPLTENAWSAIVELAKLHQIDDCWLRDRISGWISHLLKISSVSLDDLPVAIRAVRKLLRAMDTPFRKKYTADVEARMKVWWENVVDSETTEEVYVRALEQLIDFGACKEIKLEDMAAVKDHWTDVYYPASSSDCDDDQLEESD</sequence>